<organism evidence="6 7">
    <name type="scientific">Cinchona calisaya</name>
    <dbReference type="NCBI Taxonomy" id="153742"/>
    <lineage>
        <taxon>Eukaryota</taxon>
        <taxon>Viridiplantae</taxon>
        <taxon>Streptophyta</taxon>
        <taxon>Embryophyta</taxon>
        <taxon>Tracheophyta</taxon>
        <taxon>Spermatophyta</taxon>
        <taxon>Magnoliopsida</taxon>
        <taxon>eudicotyledons</taxon>
        <taxon>Gunneridae</taxon>
        <taxon>Pentapetalae</taxon>
        <taxon>asterids</taxon>
        <taxon>lamiids</taxon>
        <taxon>Gentianales</taxon>
        <taxon>Rubiaceae</taxon>
        <taxon>Cinchonoideae</taxon>
        <taxon>Cinchoneae</taxon>
        <taxon>Cinchona</taxon>
    </lineage>
</organism>
<dbReference type="EMBL" id="JBJUIK010000004">
    <property type="protein sequence ID" value="KAL3529535.1"/>
    <property type="molecule type" value="Genomic_DNA"/>
</dbReference>
<evidence type="ECO:0000256" key="1">
    <source>
        <dbReference type="ARBA" id="ARBA00009861"/>
    </source>
</evidence>
<proteinExistence type="inferred from homology"/>
<dbReference type="AlphaFoldDB" id="A0ABD3ACH7"/>
<sequence length="146" mass="16566">MSLPLESFACGNLSTGAFALLLSKEEDQEYHNLVWPRRTAIKQINHDHVNNVQSGLPYLCNLNKGIDLIYKEEMSYCSFTSWCKFPIYEVDYGWGKPISVCIPPMPEENVVILFDTTCGEGIEAWISMFENKKALLPDELLSLAAR</sequence>
<gene>
    <name evidence="6" type="ORF">ACH5RR_008857</name>
</gene>
<name>A0ABD3ACH7_9GENT</name>
<dbReference type="GO" id="GO:0016746">
    <property type="term" value="F:acyltransferase activity"/>
    <property type="evidence" value="ECO:0007669"/>
    <property type="project" value="UniProtKB-KW"/>
</dbReference>
<evidence type="ECO:0000256" key="4">
    <source>
        <dbReference type="ARBA" id="ARBA00022679"/>
    </source>
</evidence>
<dbReference type="PANTHER" id="PTHR31623:SF17">
    <property type="entry name" value="F21J9.9"/>
    <property type="match status" value="1"/>
</dbReference>
<comment type="subunit">
    <text evidence="2">Monomer.</text>
</comment>
<accession>A0ABD3ACH7</accession>
<reference evidence="6 7" key="1">
    <citation type="submission" date="2024-11" db="EMBL/GenBank/DDBJ databases">
        <title>A near-complete genome assembly of Cinchona calisaya.</title>
        <authorList>
            <person name="Lian D.C."/>
            <person name="Zhao X.W."/>
            <person name="Wei L."/>
        </authorList>
    </citation>
    <scope>NUCLEOTIDE SEQUENCE [LARGE SCALE GENOMIC DNA]</scope>
    <source>
        <tissue evidence="6">Nenye</tissue>
    </source>
</reference>
<dbReference type="PANTHER" id="PTHR31623">
    <property type="entry name" value="F21J9.9"/>
    <property type="match status" value="1"/>
</dbReference>
<dbReference type="GO" id="GO:0009820">
    <property type="term" value="P:alkaloid metabolic process"/>
    <property type="evidence" value="ECO:0007669"/>
    <property type="project" value="UniProtKB-KW"/>
</dbReference>
<keyword evidence="5" id="KW-0012">Acyltransferase</keyword>
<evidence type="ECO:0000313" key="7">
    <source>
        <dbReference type="Proteomes" id="UP001630127"/>
    </source>
</evidence>
<dbReference type="Proteomes" id="UP001630127">
    <property type="component" value="Unassembled WGS sequence"/>
</dbReference>
<comment type="similarity">
    <text evidence="1">Belongs to the plant acyltransferase family.</text>
</comment>
<keyword evidence="3" id="KW-0017">Alkaloid metabolism</keyword>
<protein>
    <submittedName>
        <fullName evidence="6">Uncharacterized protein</fullName>
    </submittedName>
</protein>
<comment type="caution">
    <text evidence="6">The sequence shown here is derived from an EMBL/GenBank/DDBJ whole genome shotgun (WGS) entry which is preliminary data.</text>
</comment>
<evidence type="ECO:0000256" key="2">
    <source>
        <dbReference type="ARBA" id="ARBA00011245"/>
    </source>
</evidence>
<dbReference type="InterPro" id="IPR023213">
    <property type="entry name" value="CAT-like_dom_sf"/>
</dbReference>
<evidence type="ECO:0000256" key="5">
    <source>
        <dbReference type="ARBA" id="ARBA00023315"/>
    </source>
</evidence>
<evidence type="ECO:0000313" key="6">
    <source>
        <dbReference type="EMBL" id="KAL3529535.1"/>
    </source>
</evidence>
<evidence type="ECO:0000256" key="3">
    <source>
        <dbReference type="ARBA" id="ARBA00022589"/>
    </source>
</evidence>
<dbReference type="Gene3D" id="3.30.559.10">
    <property type="entry name" value="Chloramphenicol acetyltransferase-like domain"/>
    <property type="match status" value="1"/>
</dbReference>
<keyword evidence="4" id="KW-0808">Transferase</keyword>
<keyword evidence="7" id="KW-1185">Reference proteome</keyword>
<dbReference type="Pfam" id="PF02458">
    <property type="entry name" value="Transferase"/>
    <property type="match status" value="1"/>
</dbReference>